<keyword evidence="1" id="KW-1133">Transmembrane helix</keyword>
<keyword evidence="1" id="KW-0812">Transmembrane</keyword>
<dbReference type="RefSeq" id="WP_224732783.1">
    <property type="nucleotide sequence ID" value="NZ_FNFT01000005.1"/>
</dbReference>
<proteinExistence type="predicted"/>
<keyword evidence="3" id="KW-1185">Reference proteome</keyword>
<keyword evidence="1" id="KW-0472">Membrane</keyword>
<dbReference type="EMBL" id="FNFT01000005">
    <property type="protein sequence ID" value="SDK21693.1"/>
    <property type="molecule type" value="Genomic_DNA"/>
</dbReference>
<evidence type="ECO:0000313" key="3">
    <source>
        <dbReference type="Proteomes" id="UP000326500"/>
    </source>
</evidence>
<accession>A0A1G9A2W8</accession>
<gene>
    <name evidence="2" type="ORF">SAMN04488571_105150</name>
</gene>
<sequence length="217" mass="23892">MRAVDLKIPALQDLKIPRLQDLKVPGLQNIKVPSLSKIAAGLRKVLVAVWVVVALIAIAFVGWTLIHDYNEDREVAIFAGHVAASEADLSLIHEKISAHMQSRNTSIAEADAYTQEFAAIAEYGRAVTAYHRQVISADSLPKEYAGVQSAYIRALDNLNRAFSLWSSAATAYDLKEYTVADRNLAEADQAWREYIVAVMDYNRELRAAEGAGRVPPA</sequence>
<evidence type="ECO:0000313" key="2">
    <source>
        <dbReference type="EMBL" id="SDK21693.1"/>
    </source>
</evidence>
<organism evidence="2 3">
    <name type="scientific">Methanoculleus thermophilus</name>
    <dbReference type="NCBI Taxonomy" id="2200"/>
    <lineage>
        <taxon>Archaea</taxon>
        <taxon>Methanobacteriati</taxon>
        <taxon>Methanobacteriota</taxon>
        <taxon>Stenosarchaea group</taxon>
        <taxon>Methanomicrobia</taxon>
        <taxon>Methanomicrobiales</taxon>
        <taxon>Methanomicrobiaceae</taxon>
        <taxon>Methanoculleus</taxon>
    </lineage>
</organism>
<name>A0A1G9A2W8_9EURY</name>
<dbReference type="AlphaFoldDB" id="A0A1G9A2W8"/>
<evidence type="ECO:0000256" key="1">
    <source>
        <dbReference type="SAM" id="Phobius"/>
    </source>
</evidence>
<feature type="transmembrane region" description="Helical" evidence="1">
    <location>
        <begin position="45"/>
        <end position="66"/>
    </location>
</feature>
<protein>
    <submittedName>
        <fullName evidence="2">Uncharacterized protein</fullName>
    </submittedName>
</protein>
<dbReference type="Proteomes" id="UP000326500">
    <property type="component" value="Unassembled WGS sequence"/>
</dbReference>
<reference evidence="2 3" key="1">
    <citation type="submission" date="2016-10" db="EMBL/GenBank/DDBJ databases">
        <authorList>
            <person name="Varghese N."/>
            <person name="Submissions S."/>
        </authorList>
    </citation>
    <scope>NUCLEOTIDE SEQUENCE [LARGE SCALE GENOMIC DNA]</scope>
    <source>
        <strain evidence="2 3">DSM 2373</strain>
    </source>
</reference>